<keyword evidence="2" id="KW-1185">Reference proteome</keyword>
<evidence type="ECO:0000313" key="1">
    <source>
        <dbReference type="EMBL" id="KAL0128487.1"/>
    </source>
</evidence>
<proteinExistence type="predicted"/>
<accession>A0AAW2GNV2</accession>
<gene>
    <name evidence="1" type="ORF">PUN28_003656</name>
</gene>
<sequence>MIESAGIWLSGYRIQSNIRLSYWSRLILSTPKKVVVYYETLCILNNNILYKVIHNGWKYDLPTERSDNTNTIKRHDNASCQVKAQRGTAVPLYTRDVLRNP</sequence>
<protein>
    <submittedName>
        <fullName evidence="1">Uncharacterized protein</fullName>
    </submittedName>
</protein>
<dbReference type="EMBL" id="JADYXP020000003">
    <property type="protein sequence ID" value="KAL0128487.1"/>
    <property type="molecule type" value="Genomic_DNA"/>
</dbReference>
<comment type="caution">
    <text evidence="1">The sequence shown here is derived from an EMBL/GenBank/DDBJ whole genome shotgun (WGS) entry which is preliminary data.</text>
</comment>
<organism evidence="1 2">
    <name type="scientific">Cardiocondyla obscurior</name>
    <dbReference type="NCBI Taxonomy" id="286306"/>
    <lineage>
        <taxon>Eukaryota</taxon>
        <taxon>Metazoa</taxon>
        <taxon>Ecdysozoa</taxon>
        <taxon>Arthropoda</taxon>
        <taxon>Hexapoda</taxon>
        <taxon>Insecta</taxon>
        <taxon>Pterygota</taxon>
        <taxon>Neoptera</taxon>
        <taxon>Endopterygota</taxon>
        <taxon>Hymenoptera</taxon>
        <taxon>Apocrita</taxon>
        <taxon>Aculeata</taxon>
        <taxon>Formicoidea</taxon>
        <taxon>Formicidae</taxon>
        <taxon>Myrmicinae</taxon>
        <taxon>Cardiocondyla</taxon>
    </lineage>
</organism>
<evidence type="ECO:0000313" key="2">
    <source>
        <dbReference type="Proteomes" id="UP001430953"/>
    </source>
</evidence>
<name>A0AAW2GNV2_9HYME</name>
<dbReference type="AlphaFoldDB" id="A0AAW2GNV2"/>
<reference evidence="1 2" key="1">
    <citation type="submission" date="2023-03" db="EMBL/GenBank/DDBJ databases">
        <title>High recombination rates correlate with genetic variation in Cardiocondyla obscurior ants.</title>
        <authorList>
            <person name="Errbii M."/>
        </authorList>
    </citation>
    <scope>NUCLEOTIDE SEQUENCE [LARGE SCALE GENOMIC DNA]</scope>
    <source>
        <strain evidence="1">Alpha-2009</strain>
        <tissue evidence="1">Whole body</tissue>
    </source>
</reference>
<dbReference type="Proteomes" id="UP001430953">
    <property type="component" value="Unassembled WGS sequence"/>
</dbReference>